<dbReference type="InterPro" id="IPR013230">
    <property type="entry name" value="Peptidase_M15A_C"/>
</dbReference>
<dbReference type="SUPFAM" id="SSF55166">
    <property type="entry name" value="Hedgehog/DD-peptidase"/>
    <property type="match status" value="1"/>
</dbReference>
<keyword evidence="4" id="KW-1185">Reference proteome</keyword>
<reference evidence="3 4" key="1">
    <citation type="submission" date="2024-04" db="EMBL/GenBank/DDBJ databases">
        <title>Novel genus in family Flammeovirgaceae.</title>
        <authorList>
            <person name="Nguyen T.H."/>
            <person name="Vuong T.Q."/>
            <person name="Le H."/>
            <person name="Kim S.-G."/>
        </authorList>
    </citation>
    <scope>NUCLEOTIDE SEQUENCE [LARGE SCALE GENOMIC DNA]</scope>
    <source>
        <strain evidence="3 4">JCM 23209</strain>
    </source>
</reference>
<evidence type="ECO:0000259" key="2">
    <source>
        <dbReference type="Pfam" id="PF08291"/>
    </source>
</evidence>
<name>A0AAW9S617_9BACT</name>
<dbReference type="GO" id="GO:0004180">
    <property type="term" value="F:carboxypeptidase activity"/>
    <property type="evidence" value="ECO:0007669"/>
    <property type="project" value="UniProtKB-KW"/>
</dbReference>
<dbReference type="InterPro" id="IPR009045">
    <property type="entry name" value="Zn_M74/Hedgehog-like"/>
</dbReference>
<keyword evidence="3" id="KW-0121">Carboxypeptidase</keyword>
<proteinExistence type="predicted"/>
<dbReference type="AlphaFoldDB" id="A0AAW9S617"/>
<comment type="caution">
    <text evidence="3">The sequence shown here is derived from an EMBL/GenBank/DDBJ whole genome shotgun (WGS) entry which is preliminary data.</text>
</comment>
<accession>A0AAW9S617</accession>
<dbReference type="RefSeq" id="WP_346820640.1">
    <property type="nucleotide sequence ID" value="NZ_JBDKWZ010000004.1"/>
</dbReference>
<gene>
    <name evidence="3" type="ORF">AAG747_08055</name>
</gene>
<keyword evidence="3" id="KW-0378">Hydrolase</keyword>
<dbReference type="Gene3D" id="3.30.1380.10">
    <property type="match status" value="1"/>
</dbReference>
<evidence type="ECO:0000256" key="1">
    <source>
        <dbReference type="SAM" id="MobiDB-lite"/>
    </source>
</evidence>
<dbReference type="EMBL" id="JBDKWZ010000004">
    <property type="protein sequence ID" value="MEN7547858.1"/>
    <property type="molecule type" value="Genomic_DNA"/>
</dbReference>
<feature type="domain" description="Peptidase M15A C-terminal" evidence="2">
    <location>
        <begin position="24"/>
        <end position="105"/>
    </location>
</feature>
<feature type="region of interest" description="Disordered" evidence="1">
    <location>
        <begin position="1"/>
        <end position="23"/>
    </location>
</feature>
<feature type="compositionally biased region" description="Basic and acidic residues" evidence="1">
    <location>
        <begin position="1"/>
        <end position="10"/>
    </location>
</feature>
<dbReference type="Pfam" id="PF08291">
    <property type="entry name" value="Peptidase_M15_3"/>
    <property type="match status" value="1"/>
</dbReference>
<keyword evidence="3" id="KW-0645">Protease</keyword>
<organism evidence="3 4">
    <name type="scientific">Rapidithrix thailandica</name>
    <dbReference type="NCBI Taxonomy" id="413964"/>
    <lineage>
        <taxon>Bacteria</taxon>
        <taxon>Pseudomonadati</taxon>
        <taxon>Bacteroidota</taxon>
        <taxon>Cytophagia</taxon>
        <taxon>Cytophagales</taxon>
        <taxon>Flammeovirgaceae</taxon>
        <taxon>Rapidithrix</taxon>
    </lineage>
</organism>
<evidence type="ECO:0000313" key="3">
    <source>
        <dbReference type="EMBL" id="MEN7547858.1"/>
    </source>
</evidence>
<evidence type="ECO:0000313" key="4">
    <source>
        <dbReference type="Proteomes" id="UP001403385"/>
    </source>
</evidence>
<protein>
    <submittedName>
        <fullName evidence="3">D-Ala-D-Ala carboxypeptidase family metallohydrolase</fullName>
    </submittedName>
</protein>
<sequence>MKYFKYHEFDSPDAPGSGRNMDPGFLSRLDKAREYSGIPYTVNSGYRTKRYNAGLKNSVPDSAHVKGLAVDIGFKTLGQAHKILQGAIKAGFRRIGIGAGFIHLDSDRAKPWPAVWGYPTTNPKLLRQYETVVEGGATLQKAGSMGLALAALLLYIVLTGKEK</sequence>
<dbReference type="Proteomes" id="UP001403385">
    <property type="component" value="Unassembled WGS sequence"/>
</dbReference>